<sequence>MGLQKGNTNNPNGRPKGKPNKATGSIRQRINAFLSDNWEQMEKDFEALEPKDRLLFYEKLMQYGVPKLQSTSLSTNYDLMTDEQLNFIIEKLLSHEQTTEN</sequence>
<reference evidence="2" key="1">
    <citation type="journal article" date="2015" name="Genome Announc.">
        <title>Draft Genome Sequence of Bacteroidales Strain TBC1, a Novel Isolate from a Methanogenic Wastewater Treatment System.</title>
        <authorList>
            <person name="Tourlousse D.M."/>
            <person name="Matsuura N."/>
            <person name="Sun L."/>
            <person name="Toyonaga M."/>
            <person name="Kuroda K."/>
            <person name="Ohashi A."/>
            <person name="Cruz R."/>
            <person name="Yamaguchi T."/>
            <person name="Sekiguchi Y."/>
        </authorList>
    </citation>
    <scope>NUCLEOTIDE SEQUENCE [LARGE SCALE GENOMIC DNA]</scope>
    <source>
        <strain evidence="2">TBC1</strain>
    </source>
</reference>
<dbReference type="STRING" id="1678841.TBC1_12477"/>
<dbReference type="OrthoDB" id="1077445at2"/>
<dbReference type="Proteomes" id="UP000053091">
    <property type="component" value="Unassembled WGS sequence"/>
</dbReference>
<evidence type="ECO:0000313" key="3">
    <source>
        <dbReference type="Proteomes" id="UP000053091"/>
    </source>
</evidence>
<proteinExistence type="predicted"/>
<name>A0A0S7BUV5_9BACT</name>
<protein>
    <recommendedName>
        <fullName evidence="4">DUF5681 domain-containing protein</fullName>
    </recommendedName>
</protein>
<gene>
    <name evidence="2" type="ORF">TBC1_12477</name>
</gene>
<accession>A0A0S7BUV5</accession>
<evidence type="ECO:0000256" key="1">
    <source>
        <dbReference type="SAM" id="MobiDB-lite"/>
    </source>
</evidence>
<dbReference type="AlphaFoldDB" id="A0A0S7BUV5"/>
<keyword evidence="3" id="KW-1185">Reference proteome</keyword>
<evidence type="ECO:0000313" key="2">
    <source>
        <dbReference type="EMBL" id="GAP44666.1"/>
    </source>
</evidence>
<dbReference type="RefSeq" id="WP_062044335.1">
    <property type="nucleotide sequence ID" value="NZ_DF968183.1"/>
</dbReference>
<feature type="compositionally biased region" description="Low complexity" evidence="1">
    <location>
        <begin position="1"/>
        <end position="14"/>
    </location>
</feature>
<dbReference type="EMBL" id="DF968183">
    <property type="protein sequence ID" value="GAP44666.1"/>
    <property type="molecule type" value="Genomic_DNA"/>
</dbReference>
<feature type="region of interest" description="Disordered" evidence="1">
    <location>
        <begin position="1"/>
        <end position="26"/>
    </location>
</feature>
<organism evidence="2">
    <name type="scientific">Lentimicrobium saccharophilum</name>
    <dbReference type="NCBI Taxonomy" id="1678841"/>
    <lineage>
        <taxon>Bacteria</taxon>
        <taxon>Pseudomonadati</taxon>
        <taxon>Bacteroidota</taxon>
        <taxon>Bacteroidia</taxon>
        <taxon>Bacteroidales</taxon>
        <taxon>Lentimicrobiaceae</taxon>
        <taxon>Lentimicrobium</taxon>
    </lineage>
</organism>
<evidence type="ECO:0008006" key="4">
    <source>
        <dbReference type="Google" id="ProtNLM"/>
    </source>
</evidence>